<dbReference type="InterPro" id="IPR041569">
    <property type="entry name" value="AAA_lid_3"/>
</dbReference>
<comment type="caution">
    <text evidence="5">The sequence shown here is derived from an EMBL/GenBank/DDBJ whole genome shotgun (WGS) entry which is preliminary data.</text>
</comment>
<dbReference type="Gene3D" id="1.10.8.60">
    <property type="match status" value="1"/>
</dbReference>
<protein>
    <recommendedName>
        <fullName evidence="4">AAA+ ATPase domain-containing protein</fullName>
    </recommendedName>
</protein>
<dbReference type="InterPro" id="IPR003593">
    <property type="entry name" value="AAA+_ATPase"/>
</dbReference>
<evidence type="ECO:0000256" key="3">
    <source>
        <dbReference type="SAM" id="MobiDB-lite"/>
    </source>
</evidence>
<keyword evidence="6" id="KW-1185">Reference proteome</keyword>
<dbReference type="InterPro" id="IPR050304">
    <property type="entry name" value="MT-severing_AAA_ATPase"/>
</dbReference>
<dbReference type="SUPFAM" id="SSF52540">
    <property type="entry name" value="P-loop containing nucleoside triphosphate hydrolases"/>
    <property type="match status" value="1"/>
</dbReference>
<feature type="compositionally biased region" description="Basic and acidic residues" evidence="3">
    <location>
        <begin position="116"/>
        <end position="134"/>
    </location>
</feature>
<keyword evidence="2" id="KW-0067">ATP-binding</keyword>
<feature type="region of interest" description="Disordered" evidence="3">
    <location>
        <begin position="89"/>
        <end position="184"/>
    </location>
</feature>
<feature type="region of interest" description="Disordered" evidence="3">
    <location>
        <begin position="197"/>
        <end position="230"/>
    </location>
</feature>
<sequence>MQRLRVAALHADMRLRLLRARELCLLGDYANGVPEFRRVLQDIKRQCAFSPAPDVRQFLLDLQAEYALLVQYERTLKDLSAVGRTMQHAARRRWNDRPVAAAPRPEAQPSPPRAEATTREKRVPTWARKPDVPRASKAPPKPSRKVSPVGGTTKKAVARDKENNSRNVVTRARKASAAAAAAPSTMKSTALMALTRHQTSKPRGKGVNADPVKPPASRRTSVSTSDDGDTIAGKTKYSDIAREGGWADQELIESIEREILDHGERISFHDIAGHDHTKQLLQEAIMLPQIAPHLFRDGLLKHCSGILMFGPPGTGKTLLAKALANECGLTFFNVSASTLSSKYRGDSEKLVRILFDMARYYAPVKTELLVQISGIPSGECESAHVMLLAATNLPWELDEAMRRRLTKRVYIPLPNADARRDLFRLNLAKVELAKDVQVEDLVRKTEGYSGDDIANVCETAKRMPVKRLYTPEVLAELSRRMATAGAGVESLPIANEQLVVTSNDFALALSNVSKSVSQDQLRRFREWEIEFGSK</sequence>
<dbReference type="EMBL" id="JAKCXM010000409">
    <property type="protein sequence ID" value="KAJ0394454.1"/>
    <property type="molecule type" value="Genomic_DNA"/>
</dbReference>
<dbReference type="Pfam" id="PF17862">
    <property type="entry name" value="AAA_lid_3"/>
    <property type="match status" value="1"/>
</dbReference>
<dbReference type="InterPro" id="IPR027417">
    <property type="entry name" value="P-loop_NTPase"/>
</dbReference>
<reference evidence="5" key="1">
    <citation type="submission" date="2021-12" db="EMBL/GenBank/DDBJ databases">
        <title>Prjna785345.</title>
        <authorList>
            <person name="Rujirawat T."/>
            <person name="Krajaejun T."/>
        </authorList>
    </citation>
    <scope>NUCLEOTIDE SEQUENCE</scope>
    <source>
        <strain evidence="5">Pi057C3</strain>
    </source>
</reference>
<evidence type="ECO:0000259" key="4">
    <source>
        <dbReference type="SMART" id="SM00382"/>
    </source>
</evidence>
<organism evidence="5 6">
    <name type="scientific">Pythium insidiosum</name>
    <name type="common">Pythiosis disease agent</name>
    <dbReference type="NCBI Taxonomy" id="114742"/>
    <lineage>
        <taxon>Eukaryota</taxon>
        <taxon>Sar</taxon>
        <taxon>Stramenopiles</taxon>
        <taxon>Oomycota</taxon>
        <taxon>Peronosporomycetes</taxon>
        <taxon>Pythiales</taxon>
        <taxon>Pythiaceae</taxon>
        <taxon>Pythium</taxon>
    </lineage>
</organism>
<feature type="domain" description="AAA+ ATPase" evidence="4">
    <location>
        <begin position="302"/>
        <end position="415"/>
    </location>
</feature>
<dbReference type="GO" id="GO:0015630">
    <property type="term" value="C:microtubule cytoskeleton"/>
    <property type="evidence" value="ECO:0007669"/>
    <property type="project" value="TreeGrafter"/>
</dbReference>
<dbReference type="GO" id="GO:0016887">
    <property type="term" value="F:ATP hydrolysis activity"/>
    <property type="evidence" value="ECO:0007669"/>
    <property type="project" value="InterPro"/>
</dbReference>
<dbReference type="InterPro" id="IPR003959">
    <property type="entry name" value="ATPase_AAA_core"/>
</dbReference>
<gene>
    <name evidence="5" type="ORF">P43SY_010312</name>
</gene>
<dbReference type="Proteomes" id="UP001209570">
    <property type="component" value="Unassembled WGS sequence"/>
</dbReference>
<dbReference type="AlphaFoldDB" id="A0AAD5M4J3"/>
<evidence type="ECO:0000256" key="1">
    <source>
        <dbReference type="ARBA" id="ARBA00022741"/>
    </source>
</evidence>
<proteinExistence type="predicted"/>
<dbReference type="SMART" id="SM00382">
    <property type="entry name" value="AAA"/>
    <property type="match status" value="1"/>
</dbReference>
<dbReference type="GO" id="GO:0005524">
    <property type="term" value="F:ATP binding"/>
    <property type="evidence" value="ECO:0007669"/>
    <property type="project" value="UniProtKB-KW"/>
</dbReference>
<feature type="compositionally biased region" description="Low complexity" evidence="3">
    <location>
        <begin position="175"/>
        <end position="184"/>
    </location>
</feature>
<dbReference type="Pfam" id="PF00004">
    <property type="entry name" value="AAA"/>
    <property type="match status" value="1"/>
</dbReference>
<accession>A0AAD5M4J3</accession>
<name>A0AAD5M4J3_PYTIN</name>
<dbReference type="Gene3D" id="3.40.50.300">
    <property type="entry name" value="P-loop containing nucleotide triphosphate hydrolases"/>
    <property type="match status" value="2"/>
</dbReference>
<keyword evidence="1" id="KW-0547">Nucleotide-binding</keyword>
<dbReference type="PANTHER" id="PTHR23074">
    <property type="entry name" value="AAA DOMAIN-CONTAINING"/>
    <property type="match status" value="1"/>
</dbReference>
<evidence type="ECO:0000313" key="5">
    <source>
        <dbReference type="EMBL" id="KAJ0394454.1"/>
    </source>
</evidence>
<evidence type="ECO:0000313" key="6">
    <source>
        <dbReference type="Proteomes" id="UP001209570"/>
    </source>
</evidence>
<dbReference type="Pfam" id="PF09336">
    <property type="entry name" value="Vps4_C"/>
    <property type="match status" value="1"/>
</dbReference>
<dbReference type="PANTHER" id="PTHR23074:SF19">
    <property type="entry name" value="KATANIN P60 ATPASE-CONTAINING SUBUNIT A1"/>
    <property type="match status" value="1"/>
</dbReference>
<dbReference type="GO" id="GO:0051013">
    <property type="term" value="P:microtubule severing"/>
    <property type="evidence" value="ECO:0007669"/>
    <property type="project" value="TreeGrafter"/>
</dbReference>
<evidence type="ECO:0000256" key="2">
    <source>
        <dbReference type="ARBA" id="ARBA00022840"/>
    </source>
</evidence>
<dbReference type="InterPro" id="IPR015415">
    <property type="entry name" value="Spast_Vps4_C"/>
</dbReference>